<dbReference type="STRING" id="6573.A0A210QEV5"/>
<dbReference type="InterPro" id="IPR055472">
    <property type="entry name" value="DUF7044"/>
</dbReference>
<feature type="signal peptide" evidence="1">
    <location>
        <begin position="1"/>
        <end position="24"/>
    </location>
</feature>
<evidence type="ECO:0000256" key="1">
    <source>
        <dbReference type="SAM" id="SignalP"/>
    </source>
</evidence>
<comment type="caution">
    <text evidence="5">The sequence shown here is derived from an EMBL/GenBank/DDBJ whole genome shotgun (WGS) entry which is preliminary data.</text>
</comment>
<dbReference type="InterPro" id="IPR055470">
    <property type="entry name" value="DUF7042"/>
</dbReference>
<keyword evidence="1" id="KW-0732">Signal</keyword>
<feature type="chain" id="PRO_5012623045" evidence="1">
    <location>
        <begin position="25"/>
        <end position="664"/>
    </location>
</feature>
<proteinExistence type="predicted"/>
<dbReference type="InterPro" id="IPR055471">
    <property type="entry name" value="DUF7043"/>
</dbReference>
<keyword evidence="6" id="KW-1185">Reference proteome</keyword>
<dbReference type="OrthoDB" id="9982946at2759"/>
<dbReference type="AlphaFoldDB" id="A0A210QEV5"/>
<feature type="domain" description="DUF7043" evidence="3">
    <location>
        <begin position="319"/>
        <end position="419"/>
    </location>
</feature>
<dbReference type="GO" id="GO:0042060">
    <property type="term" value="P:wound healing"/>
    <property type="evidence" value="ECO:0007669"/>
    <property type="project" value="TreeGrafter"/>
</dbReference>
<feature type="domain" description="DUF7042" evidence="2">
    <location>
        <begin position="169"/>
        <end position="309"/>
    </location>
</feature>
<dbReference type="EMBL" id="NEDP02003955">
    <property type="protein sequence ID" value="OWF47280.1"/>
    <property type="molecule type" value="Genomic_DNA"/>
</dbReference>
<dbReference type="PANTHER" id="PTHR22255:SF1">
    <property type="entry name" value="LD32918P"/>
    <property type="match status" value="1"/>
</dbReference>
<reference evidence="5 6" key="1">
    <citation type="journal article" date="2017" name="Nat. Ecol. Evol.">
        <title>Scallop genome provides insights into evolution of bilaterian karyotype and development.</title>
        <authorList>
            <person name="Wang S."/>
            <person name="Zhang J."/>
            <person name="Jiao W."/>
            <person name="Li J."/>
            <person name="Xun X."/>
            <person name="Sun Y."/>
            <person name="Guo X."/>
            <person name="Huan P."/>
            <person name="Dong B."/>
            <person name="Zhang L."/>
            <person name="Hu X."/>
            <person name="Sun X."/>
            <person name="Wang J."/>
            <person name="Zhao C."/>
            <person name="Wang Y."/>
            <person name="Wang D."/>
            <person name="Huang X."/>
            <person name="Wang R."/>
            <person name="Lv J."/>
            <person name="Li Y."/>
            <person name="Zhang Z."/>
            <person name="Liu B."/>
            <person name="Lu W."/>
            <person name="Hui Y."/>
            <person name="Liang J."/>
            <person name="Zhou Z."/>
            <person name="Hou R."/>
            <person name="Li X."/>
            <person name="Liu Y."/>
            <person name="Li H."/>
            <person name="Ning X."/>
            <person name="Lin Y."/>
            <person name="Zhao L."/>
            <person name="Xing Q."/>
            <person name="Dou J."/>
            <person name="Li Y."/>
            <person name="Mao J."/>
            <person name="Guo H."/>
            <person name="Dou H."/>
            <person name="Li T."/>
            <person name="Mu C."/>
            <person name="Jiang W."/>
            <person name="Fu Q."/>
            <person name="Fu X."/>
            <person name="Miao Y."/>
            <person name="Liu J."/>
            <person name="Yu Q."/>
            <person name="Li R."/>
            <person name="Liao H."/>
            <person name="Li X."/>
            <person name="Kong Y."/>
            <person name="Jiang Z."/>
            <person name="Chourrout D."/>
            <person name="Li R."/>
            <person name="Bao Z."/>
        </authorList>
    </citation>
    <scope>NUCLEOTIDE SEQUENCE [LARGE SCALE GENOMIC DNA]</scope>
    <source>
        <strain evidence="5 6">PY_sf001</strain>
    </source>
</reference>
<sequence>MAPSQQGLALLILSLTLVWRSAVSQIPNEPCVIPEEYHGDWYTREAGVDTQTIVNAEKWEIQGSNAKTLQCTDMHIHPFTGITVQDGRNSTMLMKEMNVKPGATVCFFCVDVLWRTPNILQYRKEDCVRSGSGFDISLNTSCKGMRPDYGLPTTDDAITMFRLAPKKVNCISTFEGVYQFSYEVDVGGGGICNNALSQIEACQDPGSAYVDNEVFMMTYAKCPDVSTSRNEQTRYQCMGTWFARRSGRGYTYAAIADTVEKDTREKFKCLMTLKNQKDANNQIRWVMSRFPDCSKLNSIYNGPTKFVLTRIPPVSEYMTPKCNLPRNITGTWFTQGEAYRSNVKINDTHITFYTAINEFEYQEVFYSCQQTLGTRFLMTKVTVGKCEKDFVCFDLMPRHHSIVRYRVGKPNRLTEDEKADPNYLTKKFREACSWMSFTFNRDDTDWKYNVLILNPPSPVPCPVAGRYQFEQMASRQEEKYSTRIRGVTDKPRVQVDCRIIVSEMKSCSNDMTKIEVDAEYCETVDYRGRPIGEYDVSDHILMCVGFWMEDYKSYLITWDEEDAISAFRCWVYERTSWTDVMMSRSQNARCPRTQRAQDYLMAGTGLSLRMTESERLFDDCPQRFDPGINPYKKPTTIYVLSKSSTVSPSTFFLVLAACLLFLFH</sequence>
<feature type="domain" description="DUF7044" evidence="4">
    <location>
        <begin position="30"/>
        <end position="142"/>
    </location>
</feature>
<evidence type="ECO:0000259" key="3">
    <source>
        <dbReference type="Pfam" id="PF23070"/>
    </source>
</evidence>
<name>A0A210QEV5_MIZYE</name>
<dbReference type="Pfam" id="PF23070">
    <property type="entry name" value="DUF7043"/>
    <property type="match status" value="1"/>
</dbReference>
<dbReference type="PANTHER" id="PTHR22255">
    <property type="entry name" value="LP06548P"/>
    <property type="match status" value="1"/>
</dbReference>
<dbReference type="Proteomes" id="UP000242188">
    <property type="component" value="Unassembled WGS sequence"/>
</dbReference>
<evidence type="ECO:0000259" key="2">
    <source>
        <dbReference type="Pfam" id="PF23069"/>
    </source>
</evidence>
<organism evidence="5 6">
    <name type="scientific">Mizuhopecten yessoensis</name>
    <name type="common">Japanese scallop</name>
    <name type="synonym">Patinopecten yessoensis</name>
    <dbReference type="NCBI Taxonomy" id="6573"/>
    <lineage>
        <taxon>Eukaryota</taxon>
        <taxon>Metazoa</taxon>
        <taxon>Spiralia</taxon>
        <taxon>Lophotrochozoa</taxon>
        <taxon>Mollusca</taxon>
        <taxon>Bivalvia</taxon>
        <taxon>Autobranchia</taxon>
        <taxon>Pteriomorphia</taxon>
        <taxon>Pectinida</taxon>
        <taxon>Pectinoidea</taxon>
        <taxon>Pectinidae</taxon>
        <taxon>Mizuhopecten</taxon>
    </lineage>
</organism>
<dbReference type="Pfam" id="PF23069">
    <property type="entry name" value="DUF7042"/>
    <property type="match status" value="2"/>
</dbReference>
<protein>
    <submittedName>
        <fullName evidence="5">Uncharacterized protein</fullName>
    </submittedName>
</protein>
<evidence type="ECO:0000313" key="5">
    <source>
        <dbReference type="EMBL" id="OWF47280.1"/>
    </source>
</evidence>
<accession>A0A210QEV5</accession>
<evidence type="ECO:0000259" key="4">
    <source>
        <dbReference type="Pfam" id="PF23071"/>
    </source>
</evidence>
<evidence type="ECO:0000313" key="6">
    <source>
        <dbReference type="Proteomes" id="UP000242188"/>
    </source>
</evidence>
<gene>
    <name evidence="5" type="ORF">KP79_PYT08368</name>
</gene>
<feature type="domain" description="DUF7042" evidence="2">
    <location>
        <begin position="458"/>
        <end position="595"/>
    </location>
</feature>
<dbReference type="Pfam" id="PF23071">
    <property type="entry name" value="DUF7044"/>
    <property type="match status" value="1"/>
</dbReference>